<gene>
    <name evidence="2" type="ORF">M513_07442</name>
    <name evidence="3" type="ORF">M514_07442</name>
</gene>
<dbReference type="Proteomes" id="UP000030758">
    <property type="component" value="Unassembled WGS sequence"/>
</dbReference>
<proteinExistence type="predicted"/>
<evidence type="ECO:0000313" key="4">
    <source>
        <dbReference type="Proteomes" id="UP000030764"/>
    </source>
</evidence>
<dbReference type="AlphaFoldDB" id="A0A085NCD6"/>
<protein>
    <submittedName>
        <fullName evidence="3">Uncharacterized protein</fullName>
    </submittedName>
</protein>
<accession>A0A085NCD6</accession>
<evidence type="ECO:0000313" key="3">
    <source>
        <dbReference type="EMBL" id="KFD67132.1"/>
    </source>
</evidence>
<feature type="region of interest" description="Disordered" evidence="1">
    <location>
        <begin position="55"/>
        <end position="89"/>
    </location>
</feature>
<organism evidence="3">
    <name type="scientific">Trichuris suis</name>
    <name type="common">pig whipworm</name>
    <dbReference type="NCBI Taxonomy" id="68888"/>
    <lineage>
        <taxon>Eukaryota</taxon>
        <taxon>Metazoa</taxon>
        <taxon>Ecdysozoa</taxon>
        <taxon>Nematoda</taxon>
        <taxon>Enoplea</taxon>
        <taxon>Dorylaimia</taxon>
        <taxon>Trichinellida</taxon>
        <taxon>Trichuridae</taxon>
        <taxon>Trichuris</taxon>
    </lineage>
</organism>
<evidence type="ECO:0000313" key="2">
    <source>
        <dbReference type="EMBL" id="KFD51745.1"/>
    </source>
</evidence>
<reference evidence="3 4" key="1">
    <citation type="journal article" date="2014" name="Nat. Genet.">
        <title>Genome and transcriptome of the porcine whipworm Trichuris suis.</title>
        <authorList>
            <person name="Jex A.R."/>
            <person name="Nejsum P."/>
            <person name="Schwarz E.M."/>
            <person name="Hu L."/>
            <person name="Young N.D."/>
            <person name="Hall R.S."/>
            <person name="Korhonen P.K."/>
            <person name="Liao S."/>
            <person name="Thamsborg S."/>
            <person name="Xia J."/>
            <person name="Xu P."/>
            <person name="Wang S."/>
            <person name="Scheerlinck J.P."/>
            <person name="Hofmann A."/>
            <person name="Sternberg P.W."/>
            <person name="Wang J."/>
            <person name="Gasser R.B."/>
        </authorList>
    </citation>
    <scope>NUCLEOTIDE SEQUENCE [LARGE SCALE GENOMIC DNA]</scope>
    <source>
        <strain evidence="3">DCEP-RM93F</strain>
        <strain evidence="2">DCEP-RM93M</strain>
    </source>
</reference>
<feature type="compositionally biased region" description="Basic residues" evidence="1">
    <location>
        <begin position="67"/>
        <end position="86"/>
    </location>
</feature>
<sequence>MTDKRLSAGSKHNFADNGVKVAFWLPTEASNWCARAKQNDEFCLLQVFYSGSAVRDDKNHKSNSSSSHHRRRRRRQWPTIHRSRSKAPKDVSFPISSIEFPKLYVTRQVIVHASSCLLRPAAIELNVRDEGKQKKPH</sequence>
<dbReference type="Proteomes" id="UP000030764">
    <property type="component" value="Unassembled WGS sequence"/>
</dbReference>
<dbReference type="EMBL" id="KL367518">
    <property type="protein sequence ID" value="KFD67132.1"/>
    <property type="molecule type" value="Genomic_DNA"/>
</dbReference>
<dbReference type="EMBL" id="KL363236">
    <property type="protein sequence ID" value="KFD51745.1"/>
    <property type="molecule type" value="Genomic_DNA"/>
</dbReference>
<evidence type="ECO:0000256" key="1">
    <source>
        <dbReference type="SAM" id="MobiDB-lite"/>
    </source>
</evidence>
<keyword evidence="4" id="KW-1185">Reference proteome</keyword>
<name>A0A085NCD6_9BILA</name>